<dbReference type="KEGG" id="taa:NMY3_03677"/>
<sequence>MIITAALSQIDEANVTISDPTGHFLNSYMLVDEPLSNTLQAQFVIPIGDTYTVTVTDSAGNPVLSDIQATNCVGDEIGCQGTMGDTIQRVDIDINPPPSSLS</sequence>
<protein>
    <submittedName>
        <fullName evidence="1">Uncharacterized protein</fullName>
    </submittedName>
</protein>
<name>A0A654M5I2_9ARCH</name>
<reference evidence="2" key="1">
    <citation type="submission" date="2015-10" db="EMBL/GenBank/DDBJ databases">
        <title>Niche specialization of a soil ammonia-oxidizing archaeon, Candidatus Nitrosocosmicus oleophilus.</title>
        <authorList>
            <person name="Jung M.-Y."/>
            <person name="Rhee S.-K."/>
        </authorList>
    </citation>
    <scope>NUCLEOTIDE SEQUENCE [LARGE SCALE GENOMIC DNA]</scope>
    <source>
        <strain evidence="2">MY3</strain>
    </source>
</reference>
<keyword evidence="2" id="KW-1185">Reference proteome</keyword>
<organism evidence="1 2">
    <name type="scientific">Candidatus Nitrosocosmicus oleophilus</name>
    <dbReference type="NCBI Taxonomy" id="1353260"/>
    <lineage>
        <taxon>Archaea</taxon>
        <taxon>Nitrososphaerota</taxon>
        <taxon>Nitrososphaeria</taxon>
        <taxon>Nitrososphaerales</taxon>
        <taxon>Nitrososphaeraceae</taxon>
        <taxon>Candidatus Nitrosocosmicus</taxon>
    </lineage>
</organism>
<accession>A0A654M5I2</accession>
<dbReference type="Proteomes" id="UP000058925">
    <property type="component" value="Chromosome"/>
</dbReference>
<proteinExistence type="predicted"/>
<dbReference type="EMBL" id="CP012850">
    <property type="protein sequence ID" value="ALI37859.1"/>
    <property type="molecule type" value="Genomic_DNA"/>
</dbReference>
<evidence type="ECO:0000313" key="1">
    <source>
        <dbReference type="EMBL" id="ALI37859.1"/>
    </source>
</evidence>
<gene>
    <name evidence="1" type="ORF">NMY3_03677</name>
</gene>
<evidence type="ECO:0000313" key="2">
    <source>
        <dbReference type="Proteomes" id="UP000058925"/>
    </source>
</evidence>
<dbReference type="AlphaFoldDB" id="A0A654M5I2"/>
<dbReference type="RefSeq" id="WP_196816845.1">
    <property type="nucleotide sequence ID" value="NZ_CP012850.1"/>
</dbReference>
<dbReference type="GeneID" id="60423475"/>